<dbReference type="GO" id="GO:0004674">
    <property type="term" value="F:protein serine/threonine kinase activity"/>
    <property type="evidence" value="ECO:0007669"/>
    <property type="project" value="UniProtKB-KW"/>
</dbReference>
<protein>
    <submittedName>
        <fullName evidence="3">Anti-sigma regulatory factor (Ser/Thr protein kinase)</fullName>
    </submittedName>
</protein>
<keyword evidence="1" id="KW-0808">Transferase</keyword>
<organism evidence="3 4">
    <name type="scientific">Actinoallomurus bryophytorum</name>
    <dbReference type="NCBI Taxonomy" id="1490222"/>
    <lineage>
        <taxon>Bacteria</taxon>
        <taxon>Bacillati</taxon>
        <taxon>Actinomycetota</taxon>
        <taxon>Actinomycetes</taxon>
        <taxon>Streptosporangiales</taxon>
        <taxon>Thermomonosporaceae</taxon>
        <taxon>Actinoallomurus</taxon>
    </lineage>
</organism>
<feature type="domain" description="Histidine kinase/HSP90-like ATPase" evidence="2">
    <location>
        <begin position="12"/>
        <end position="112"/>
    </location>
</feature>
<dbReference type="Gene3D" id="3.30.565.10">
    <property type="entry name" value="Histidine kinase-like ATPase, C-terminal domain"/>
    <property type="match status" value="1"/>
</dbReference>
<gene>
    <name evidence="3" type="ORF">FB559_2910</name>
</gene>
<dbReference type="PANTHER" id="PTHR35526:SF3">
    <property type="entry name" value="ANTI-SIGMA-F FACTOR RSBW"/>
    <property type="match status" value="1"/>
</dbReference>
<comment type="caution">
    <text evidence="3">The sequence shown here is derived from an EMBL/GenBank/DDBJ whole genome shotgun (WGS) entry which is preliminary data.</text>
</comment>
<sequence length="137" mass="14222">MTAVILGVRDIVALPAEVAPTRHWLHKLIADDHAAIIDDVVLLACEAVTNSIRHSDSGRHGAPGTITLVVSAIGDVIRVEVTDAGSATKVPHLIGDDPGAVNGRGLHLVDLLSGGRWGTSGEGGRTVWFEVATRQGG</sequence>
<dbReference type="Pfam" id="PF13581">
    <property type="entry name" value="HATPase_c_2"/>
    <property type="match status" value="1"/>
</dbReference>
<dbReference type="InterPro" id="IPR003594">
    <property type="entry name" value="HATPase_dom"/>
</dbReference>
<keyword evidence="1" id="KW-0723">Serine/threonine-protein kinase</keyword>
<reference evidence="3 4" key="1">
    <citation type="submission" date="2019-06" db="EMBL/GenBank/DDBJ databases">
        <title>Sequencing the genomes of 1000 actinobacteria strains.</title>
        <authorList>
            <person name="Klenk H.-P."/>
        </authorList>
    </citation>
    <scope>NUCLEOTIDE SEQUENCE [LARGE SCALE GENOMIC DNA]</scope>
    <source>
        <strain evidence="3 4">DSM 102200</strain>
    </source>
</reference>
<dbReference type="InterPro" id="IPR050267">
    <property type="entry name" value="Anti-sigma-factor_SerPK"/>
</dbReference>
<accession>A0A543CJP4</accession>
<name>A0A543CJP4_9ACTN</name>
<keyword evidence="4" id="KW-1185">Reference proteome</keyword>
<dbReference type="EMBL" id="VFOZ01000001">
    <property type="protein sequence ID" value="TQL97331.1"/>
    <property type="molecule type" value="Genomic_DNA"/>
</dbReference>
<evidence type="ECO:0000259" key="2">
    <source>
        <dbReference type="Pfam" id="PF13581"/>
    </source>
</evidence>
<keyword evidence="1" id="KW-0418">Kinase</keyword>
<evidence type="ECO:0000313" key="3">
    <source>
        <dbReference type="EMBL" id="TQL97331.1"/>
    </source>
</evidence>
<evidence type="ECO:0000313" key="4">
    <source>
        <dbReference type="Proteomes" id="UP000316096"/>
    </source>
</evidence>
<evidence type="ECO:0000256" key="1">
    <source>
        <dbReference type="ARBA" id="ARBA00022527"/>
    </source>
</evidence>
<dbReference type="Proteomes" id="UP000316096">
    <property type="component" value="Unassembled WGS sequence"/>
</dbReference>
<dbReference type="SUPFAM" id="SSF55874">
    <property type="entry name" value="ATPase domain of HSP90 chaperone/DNA topoisomerase II/histidine kinase"/>
    <property type="match status" value="1"/>
</dbReference>
<dbReference type="CDD" id="cd16936">
    <property type="entry name" value="HATPase_RsbW-like"/>
    <property type="match status" value="1"/>
</dbReference>
<proteinExistence type="predicted"/>
<dbReference type="AlphaFoldDB" id="A0A543CJP4"/>
<dbReference type="PANTHER" id="PTHR35526">
    <property type="entry name" value="ANTI-SIGMA-F FACTOR RSBW-RELATED"/>
    <property type="match status" value="1"/>
</dbReference>
<dbReference type="InterPro" id="IPR036890">
    <property type="entry name" value="HATPase_C_sf"/>
</dbReference>